<dbReference type="GO" id="GO:0048487">
    <property type="term" value="F:beta-tubulin binding"/>
    <property type="evidence" value="ECO:0007669"/>
    <property type="project" value="InterPro"/>
</dbReference>
<sequence length="174" mass="20102">MGRDTSTRIRVSNVRVFFYVPAIALNRISETRYSWGLRLTFLKPRIVSWRYQRGSRSLAINVQGNKSEHMQGDAADKNTEEDDEEVGEDVEEVIEYLLQGLKDQDTVDLFRSIGYSFCHISWDETLVGVIHFPLVIQNTEMRWISTQGTVPLGNLKVCSVNVLFKCFSCWWQTT</sequence>
<evidence type="ECO:0000259" key="1">
    <source>
        <dbReference type="Pfam" id="PF25767"/>
    </source>
</evidence>
<dbReference type="GO" id="GO:0007021">
    <property type="term" value="P:tubulin complex assembly"/>
    <property type="evidence" value="ECO:0007669"/>
    <property type="project" value="InterPro"/>
</dbReference>
<dbReference type="InterPro" id="IPR058033">
    <property type="entry name" value="ARM_TBCD_2nd"/>
</dbReference>
<keyword evidence="3" id="KW-1185">Reference proteome</keyword>
<comment type="caution">
    <text evidence="2">The sequence shown here is derived from an EMBL/GenBank/DDBJ whole genome shotgun (WGS) entry which is preliminary data.</text>
</comment>
<dbReference type="Proteomes" id="UP000324222">
    <property type="component" value="Unassembled WGS sequence"/>
</dbReference>
<dbReference type="GO" id="GO:0005096">
    <property type="term" value="F:GTPase activator activity"/>
    <property type="evidence" value="ECO:0007669"/>
    <property type="project" value="InterPro"/>
</dbReference>
<feature type="domain" description="Tubulin-folding cofactor D ARM repeats" evidence="1">
    <location>
        <begin position="37"/>
        <end position="107"/>
    </location>
</feature>
<evidence type="ECO:0000313" key="3">
    <source>
        <dbReference type="Proteomes" id="UP000324222"/>
    </source>
</evidence>
<dbReference type="GO" id="GO:0000226">
    <property type="term" value="P:microtubule cytoskeleton organization"/>
    <property type="evidence" value="ECO:0007669"/>
    <property type="project" value="TreeGrafter"/>
</dbReference>
<dbReference type="Pfam" id="PF25767">
    <property type="entry name" value="ARM_TBCD_2nd"/>
    <property type="match status" value="1"/>
</dbReference>
<dbReference type="InterPro" id="IPR033162">
    <property type="entry name" value="TBCD"/>
</dbReference>
<dbReference type="PANTHER" id="PTHR12658:SF0">
    <property type="entry name" value="TUBULIN-SPECIFIC CHAPERONE D"/>
    <property type="match status" value="1"/>
</dbReference>
<evidence type="ECO:0000313" key="2">
    <source>
        <dbReference type="EMBL" id="MPC46697.1"/>
    </source>
</evidence>
<dbReference type="GO" id="GO:0007023">
    <property type="term" value="P:post-chaperonin tubulin folding pathway"/>
    <property type="evidence" value="ECO:0007669"/>
    <property type="project" value="InterPro"/>
</dbReference>
<protein>
    <submittedName>
        <fullName evidence="2">Tubulin-specific chaperone D</fullName>
    </submittedName>
</protein>
<dbReference type="EMBL" id="VSRR010007330">
    <property type="protein sequence ID" value="MPC46697.1"/>
    <property type="molecule type" value="Genomic_DNA"/>
</dbReference>
<accession>A0A5B7FMZ0</accession>
<gene>
    <name evidence="2" type="primary">Tbcd_2</name>
    <name evidence="2" type="ORF">E2C01_040422</name>
</gene>
<proteinExistence type="predicted"/>
<name>A0A5B7FMZ0_PORTR</name>
<dbReference type="OrthoDB" id="6336275at2759"/>
<reference evidence="2 3" key="1">
    <citation type="submission" date="2019-05" db="EMBL/GenBank/DDBJ databases">
        <title>Another draft genome of Portunus trituberculatus and its Hox gene families provides insights of decapod evolution.</title>
        <authorList>
            <person name="Jeong J.-H."/>
            <person name="Song I."/>
            <person name="Kim S."/>
            <person name="Choi T."/>
            <person name="Kim D."/>
            <person name="Ryu S."/>
            <person name="Kim W."/>
        </authorList>
    </citation>
    <scope>NUCLEOTIDE SEQUENCE [LARGE SCALE GENOMIC DNA]</scope>
    <source>
        <tissue evidence="2">Muscle</tissue>
    </source>
</reference>
<dbReference type="PANTHER" id="PTHR12658">
    <property type="entry name" value="BETA-TUBULIN COFACTOR D"/>
    <property type="match status" value="1"/>
</dbReference>
<dbReference type="AlphaFoldDB" id="A0A5B7FMZ0"/>
<organism evidence="2 3">
    <name type="scientific">Portunus trituberculatus</name>
    <name type="common">Swimming crab</name>
    <name type="synonym">Neptunus trituberculatus</name>
    <dbReference type="NCBI Taxonomy" id="210409"/>
    <lineage>
        <taxon>Eukaryota</taxon>
        <taxon>Metazoa</taxon>
        <taxon>Ecdysozoa</taxon>
        <taxon>Arthropoda</taxon>
        <taxon>Crustacea</taxon>
        <taxon>Multicrustacea</taxon>
        <taxon>Malacostraca</taxon>
        <taxon>Eumalacostraca</taxon>
        <taxon>Eucarida</taxon>
        <taxon>Decapoda</taxon>
        <taxon>Pleocyemata</taxon>
        <taxon>Brachyura</taxon>
        <taxon>Eubrachyura</taxon>
        <taxon>Portunoidea</taxon>
        <taxon>Portunidae</taxon>
        <taxon>Portuninae</taxon>
        <taxon>Portunus</taxon>
    </lineage>
</organism>